<name>A0A382YW40_9ZZZZ</name>
<reference evidence="1" key="1">
    <citation type="submission" date="2018-05" db="EMBL/GenBank/DDBJ databases">
        <authorList>
            <person name="Lanie J.A."/>
            <person name="Ng W.-L."/>
            <person name="Kazmierczak K.M."/>
            <person name="Andrzejewski T.M."/>
            <person name="Davidsen T.M."/>
            <person name="Wayne K.J."/>
            <person name="Tettelin H."/>
            <person name="Glass J.I."/>
            <person name="Rusch D."/>
            <person name="Podicherti R."/>
            <person name="Tsui H.-C.T."/>
            <person name="Winkler M.E."/>
        </authorList>
    </citation>
    <scope>NUCLEOTIDE SEQUENCE</scope>
</reference>
<proteinExistence type="predicted"/>
<dbReference type="Gene3D" id="1.20.1290.10">
    <property type="entry name" value="AhpD-like"/>
    <property type="match status" value="1"/>
</dbReference>
<dbReference type="AlphaFoldDB" id="A0A382YW40"/>
<dbReference type="InterPro" id="IPR029032">
    <property type="entry name" value="AhpD-like"/>
</dbReference>
<dbReference type="EMBL" id="UINC01178908">
    <property type="protein sequence ID" value="SVD87320.1"/>
    <property type="molecule type" value="Genomic_DNA"/>
</dbReference>
<feature type="non-terminal residue" evidence="1">
    <location>
        <position position="41"/>
    </location>
</feature>
<accession>A0A382YW40</accession>
<gene>
    <name evidence="1" type="ORF">METZ01_LOCUS440174</name>
</gene>
<organism evidence="1">
    <name type="scientific">marine metagenome</name>
    <dbReference type="NCBI Taxonomy" id="408172"/>
    <lineage>
        <taxon>unclassified sequences</taxon>
        <taxon>metagenomes</taxon>
        <taxon>ecological metagenomes</taxon>
    </lineage>
</organism>
<protein>
    <submittedName>
        <fullName evidence="1">Uncharacterized protein</fullName>
    </submittedName>
</protein>
<evidence type="ECO:0000313" key="1">
    <source>
        <dbReference type="EMBL" id="SVD87320.1"/>
    </source>
</evidence>
<dbReference type="SUPFAM" id="SSF69118">
    <property type="entry name" value="AhpD-like"/>
    <property type="match status" value="1"/>
</dbReference>
<sequence>MLAYAEKLTAHPGDMVEADVEALRSIGFSDRDVLDICEVVA</sequence>